<dbReference type="InterPro" id="IPR000477">
    <property type="entry name" value="RT_dom"/>
</dbReference>
<sequence>MGVIVDGWHLHLVRFADDIVLITSSINYAERMLAGFGEKCKKICLQLKLDKTMFMMNGWVSDVPFALKGTNISECSIDVYLRREVNMMNDLICKLGRRKRAKPGRAASKRKMRLASYWKAQLKGFRQLANPHSPFVPGHNNVTTKWQQPRTAARALEKKEKKKSEGGVVFERVVSRHYA</sequence>
<evidence type="ECO:0000313" key="3">
    <source>
        <dbReference type="Proteomes" id="UP001303046"/>
    </source>
</evidence>
<organism evidence="2 3">
    <name type="scientific">Necator americanus</name>
    <name type="common">Human hookworm</name>
    <dbReference type="NCBI Taxonomy" id="51031"/>
    <lineage>
        <taxon>Eukaryota</taxon>
        <taxon>Metazoa</taxon>
        <taxon>Ecdysozoa</taxon>
        <taxon>Nematoda</taxon>
        <taxon>Chromadorea</taxon>
        <taxon>Rhabditida</taxon>
        <taxon>Rhabditina</taxon>
        <taxon>Rhabditomorpha</taxon>
        <taxon>Strongyloidea</taxon>
        <taxon>Ancylostomatidae</taxon>
        <taxon>Bunostominae</taxon>
        <taxon>Necator</taxon>
    </lineage>
</organism>
<accession>A0ABR1CZD7</accession>
<keyword evidence="3" id="KW-1185">Reference proteome</keyword>
<gene>
    <name evidence="2" type="primary">Necator_chrIII.g11540</name>
    <name evidence="2" type="ORF">RB195_010775</name>
</gene>
<feature type="domain" description="Reverse transcriptase" evidence="1">
    <location>
        <begin position="1"/>
        <end position="72"/>
    </location>
</feature>
<proteinExistence type="predicted"/>
<dbReference type="EMBL" id="JAVFWL010000003">
    <property type="protein sequence ID" value="KAK6743687.1"/>
    <property type="molecule type" value="Genomic_DNA"/>
</dbReference>
<comment type="caution">
    <text evidence="2">The sequence shown here is derived from an EMBL/GenBank/DDBJ whole genome shotgun (WGS) entry which is preliminary data.</text>
</comment>
<evidence type="ECO:0000259" key="1">
    <source>
        <dbReference type="PROSITE" id="PS50878"/>
    </source>
</evidence>
<dbReference type="Proteomes" id="UP001303046">
    <property type="component" value="Unassembled WGS sequence"/>
</dbReference>
<reference evidence="2 3" key="1">
    <citation type="submission" date="2023-08" db="EMBL/GenBank/DDBJ databases">
        <title>A Necator americanus chromosomal reference genome.</title>
        <authorList>
            <person name="Ilik V."/>
            <person name="Petrzelkova K.J."/>
            <person name="Pardy F."/>
            <person name="Fuh T."/>
            <person name="Niatou-Singa F.S."/>
            <person name="Gouil Q."/>
            <person name="Baker L."/>
            <person name="Ritchie M.E."/>
            <person name="Jex A.R."/>
            <person name="Gazzola D."/>
            <person name="Li H."/>
            <person name="Toshio Fujiwara R."/>
            <person name="Zhan B."/>
            <person name="Aroian R.V."/>
            <person name="Pafco B."/>
            <person name="Schwarz E.M."/>
        </authorList>
    </citation>
    <scope>NUCLEOTIDE SEQUENCE [LARGE SCALE GENOMIC DNA]</scope>
    <source>
        <strain evidence="2 3">Aroian</strain>
        <tissue evidence="2">Whole animal</tissue>
    </source>
</reference>
<name>A0ABR1CZD7_NECAM</name>
<protein>
    <recommendedName>
        <fullName evidence="1">Reverse transcriptase domain-containing protein</fullName>
    </recommendedName>
</protein>
<dbReference type="PROSITE" id="PS50878">
    <property type="entry name" value="RT_POL"/>
    <property type="match status" value="1"/>
</dbReference>
<evidence type="ECO:0000313" key="2">
    <source>
        <dbReference type="EMBL" id="KAK6743687.1"/>
    </source>
</evidence>